<dbReference type="Gene3D" id="3.30.160.20">
    <property type="match status" value="1"/>
</dbReference>
<protein>
    <submittedName>
        <fullName evidence="4">Aminoacyl-tRNA hydrolase</fullName>
        <ecNumber evidence="4">3.1.1.29</ecNumber>
    </submittedName>
</protein>
<comment type="similarity">
    <text evidence="1">Belongs to the prokaryotic/mitochondrial release factor family.</text>
</comment>
<evidence type="ECO:0000259" key="3">
    <source>
        <dbReference type="PROSITE" id="PS00745"/>
    </source>
</evidence>
<dbReference type="Pfam" id="PF00472">
    <property type="entry name" value="RF-1"/>
    <property type="match status" value="1"/>
</dbReference>
<dbReference type="GO" id="GO:0004045">
    <property type="term" value="F:peptidyl-tRNA hydrolase activity"/>
    <property type="evidence" value="ECO:0007669"/>
    <property type="project" value="UniProtKB-EC"/>
</dbReference>
<dbReference type="Proteomes" id="UP000256478">
    <property type="component" value="Unassembled WGS sequence"/>
</dbReference>
<dbReference type="InterPro" id="IPR045853">
    <property type="entry name" value="Pep_chain_release_fac_I_sf"/>
</dbReference>
<evidence type="ECO:0000313" key="5">
    <source>
        <dbReference type="Proteomes" id="UP000256478"/>
    </source>
</evidence>
<dbReference type="InterPro" id="IPR000352">
    <property type="entry name" value="Pep_chain_release_fac_I"/>
</dbReference>
<name>A0A3E0TX35_9GAMM</name>
<organism evidence="4 5">
    <name type="scientific">Thalassotalea euphylliae</name>
    <dbReference type="NCBI Taxonomy" id="1655234"/>
    <lineage>
        <taxon>Bacteria</taxon>
        <taxon>Pseudomonadati</taxon>
        <taxon>Pseudomonadota</taxon>
        <taxon>Gammaproteobacteria</taxon>
        <taxon>Alteromonadales</taxon>
        <taxon>Colwelliaceae</taxon>
        <taxon>Thalassotalea</taxon>
    </lineage>
</organism>
<dbReference type="GO" id="GO:0043022">
    <property type="term" value="F:ribosome binding"/>
    <property type="evidence" value="ECO:0007669"/>
    <property type="project" value="TreeGrafter"/>
</dbReference>
<dbReference type="GO" id="GO:0003747">
    <property type="term" value="F:translation release factor activity"/>
    <property type="evidence" value="ECO:0007669"/>
    <property type="project" value="InterPro"/>
</dbReference>
<reference evidence="4 5" key="1">
    <citation type="submission" date="2018-08" db="EMBL/GenBank/DDBJ databases">
        <title>Thalassotalea euphylliae genome.</title>
        <authorList>
            <person name="Summers S."/>
            <person name="Rice S.A."/>
            <person name="Freckelton M.L."/>
            <person name="Nedved B.T."/>
            <person name="Hadfield M.G."/>
        </authorList>
    </citation>
    <scope>NUCLEOTIDE SEQUENCE [LARGE SCALE GENOMIC DNA]</scope>
    <source>
        <strain evidence="4 5">H1</strain>
    </source>
</reference>
<keyword evidence="4" id="KW-0378">Hydrolase</keyword>
<dbReference type="EMBL" id="QUOU01000001">
    <property type="protein sequence ID" value="REL29014.1"/>
    <property type="molecule type" value="Genomic_DNA"/>
</dbReference>
<dbReference type="PANTHER" id="PTHR47814:SF1">
    <property type="entry name" value="PEPTIDYL-TRNA HYDROLASE ARFB"/>
    <property type="match status" value="1"/>
</dbReference>
<evidence type="ECO:0000256" key="1">
    <source>
        <dbReference type="ARBA" id="ARBA00010835"/>
    </source>
</evidence>
<dbReference type="PANTHER" id="PTHR47814">
    <property type="entry name" value="PEPTIDYL-TRNA HYDROLASE ARFB"/>
    <property type="match status" value="1"/>
</dbReference>
<feature type="domain" description="Prokaryotic-type class I peptide chain release factors" evidence="3">
    <location>
        <begin position="20"/>
        <end position="36"/>
    </location>
</feature>
<feature type="compositionally biased region" description="Basic residues" evidence="2">
    <location>
        <begin position="123"/>
        <end position="136"/>
    </location>
</feature>
<comment type="caution">
    <text evidence="4">The sequence shown here is derived from an EMBL/GenBank/DDBJ whole genome shotgun (WGS) entry which is preliminary data.</text>
</comment>
<sequence>MPVDRFCHLRLDDISFSAVRAQGAGGQHVNKVATAIHLRFDIHRSKLPDKTKENLLKVSDHRITSDGVIVIKSQGSRSQEFNKQVAIEKLVVMIQQANKVQKVRRATKPTKASVRKRLESKNNRKQVKQQRKKVII</sequence>
<feature type="region of interest" description="Disordered" evidence="2">
    <location>
        <begin position="102"/>
        <end position="136"/>
    </location>
</feature>
<dbReference type="NCBIfam" id="NF006718">
    <property type="entry name" value="PRK09256.1"/>
    <property type="match status" value="1"/>
</dbReference>
<dbReference type="SUPFAM" id="SSF75620">
    <property type="entry name" value="Release factor"/>
    <property type="match status" value="1"/>
</dbReference>
<accession>A0A3E0TX35</accession>
<dbReference type="EC" id="3.1.1.29" evidence="4"/>
<dbReference type="PROSITE" id="PS00745">
    <property type="entry name" value="RF_PROK_I"/>
    <property type="match status" value="1"/>
</dbReference>
<evidence type="ECO:0000313" key="4">
    <source>
        <dbReference type="EMBL" id="REL29014.1"/>
    </source>
</evidence>
<dbReference type="GO" id="GO:0072344">
    <property type="term" value="P:rescue of stalled ribosome"/>
    <property type="evidence" value="ECO:0007669"/>
    <property type="project" value="TreeGrafter"/>
</dbReference>
<dbReference type="AlphaFoldDB" id="A0A3E0TX35"/>
<dbReference type="OrthoDB" id="9815709at2"/>
<evidence type="ECO:0000256" key="2">
    <source>
        <dbReference type="SAM" id="MobiDB-lite"/>
    </source>
</evidence>
<proteinExistence type="inferred from homology"/>
<gene>
    <name evidence="4" type="ORF">DXX93_18390</name>
</gene>